<reference evidence="1 2" key="1">
    <citation type="submission" date="2021-06" db="EMBL/GenBank/DDBJ databases">
        <title>Caerostris extrusa draft genome.</title>
        <authorList>
            <person name="Kono N."/>
            <person name="Arakawa K."/>
        </authorList>
    </citation>
    <scope>NUCLEOTIDE SEQUENCE [LARGE SCALE GENOMIC DNA]</scope>
</reference>
<gene>
    <name evidence="1" type="ORF">CEXT_165071</name>
</gene>
<accession>A0AAV4XFD4</accession>
<evidence type="ECO:0000313" key="1">
    <source>
        <dbReference type="EMBL" id="GIY92700.1"/>
    </source>
</evidence>
<comment type="caution">
    <text evidence="1">The sequence shown here is derived from an EMBL/GenBank/DDBJ whole genome shotgun (WGS) entry which is preliminary data.</text>
</comment>
<protein>
    <submittedName>
        <fullName evidence="1">Uncharacterized protein</fullName>
    </submittedName>
</protein>
<name>A0AAV4XFD4_CAEEX</name>
<sequence length="135" mass="15126">MVTALKLPSSIYRLDAPLGQLRPITQLPCPFPAPTQNTPVVFAFTVVEHFSNFCFLSSSDLFSAHSFILFVKNGGRTEAGIINLSSDIPLGQLLPHYTNAMPFPSPYPNTIPPVVFLLLQFWSIFRFFRFGEVFV</sequence>
<dbReference type="Proteomes" id="UP001054945">
    <property type="component" value="Unassembled WGS sequence"/>
</dbReference>
<evidence type="ECO:0000313" key="2">
    <source>
        <dbReference type="Proteomes" id="UP001054945"/>
    </source>
</evidence>
<dbReference type="AlphaFoldDB" id="A0AAV4XFD4"/>
<organism evidence="1 2">
    <name type="scientific">Caerostris extrusa</name>
    <name type="common">Bark spider</name>
    <name type="synonym">Caerostris bankana</name>
    <dbReference type="NCBI Taxonomy" id="172846"/>
    <lineage>
        <taxon>Eukaryota</taxon>
        <taxon>Metazoa</taxon>
        <taxon>Ecdysozoa</taxon>
        <taxon>Arthropoda</taxon>
        <taxon>Chelicerata</taxon>
        <taxon>Arachnida</taxon>
        <taxon>Araneae</taxon>
        <taxon>Araneomorphae</taxon>
        <taxon>Entelegynae</taxon>
        <taxon>Araneoidea</taxon>
        <taxon>Araneidae</taxon>
        <taxon>Caerostris</taxon>
    </lineage>
</organism>
<keyword evidence="2" id="KW-1185">Reference proteome</keyword>
<proteinExistence type="predicted"/>
<dbReference type="EMBL" id="BPLR01000184">
    <property type="protein sequence ID" value="GIY92700.1"/>
    <property type="molecule type" value="Genomic_DNA"/>
</dbReference>